<feature type="region of interest" description="Disordered" evidence="1">
    <location>
        <begin position="111"/>
        <end position="131"/>
    </location>
</feature>
<feature type="domain" description="Orc1-like AAA ATPase" evidence="2">
    <location>
        <begin position="150"/>
        <end position="265"/>
    </location>
</feature>
<sequence length="905" mass="95274">MTGRGAGEARVAFADALARLRREVPDVSDETLARRAGRTALPSGRRVEVNARRLGEWLGGRSVPRDFDVVVAVVRAVETVVARTGPGPAPRLSIAQWERLWRAAYDDRSPARHGAAESGAGAEPGPAGAVRGLAVGRPPSDAAALRERPDLAGALDSAIEEGRVRQVVLTGAGGVGKSQLAAAAFHRARRRGLLAVWVPASSRQSALTACARAWRVMAAEGATGAREAGGGGDRGWDEEAEADLFVGWLRTTTRPWLVVLDDVDDPAELAGIWPVGDHGTSVVTTRRRDASVIRPSARIIRVGMFTSEEAAGYLRARLGADPGPSSSPASDSTGGSQDDAEVESLAEALGHFPLALSQAAAFVIDTGLSLARYRRLLDDQQETLADLFPSSSPADEHGGTVSSTFRPALERAETLAHPGTVRAALELVAVLAPGGIPEVVLHTGAARRWIGKEQDQPRERDVLLALRALHRLSLVTHDSERGPATVEAHALVQRAARETVPAEDRPALAAAAADALEEVWASRETGPDLAAALHRNVEALRLTAGELLWEGRMHPVLRRTGPHLTGLGRAAAARDTCSELLGRARARLGDGHRDVLFLRSQVAQAVGDLGNATAAHGELAGIRGAAEQNLGAADRDTLSVRLHEARFLMESGGVGEASEAFTALAADAARALGPGAALTLDARGYAAMCRGLAGDAVAARDAYAAVAEDLERERGIGDPATLGALTDLGRWIGEAGDPDAAVEMHLKAVDALRTAAGPLHHDTLVARHNLAYWRGLAGSPEQAVEEFAAAAIDAERALGADHPTTLTCRVNLAFWSGLTGRPADAVTELARLQPLIDRILGADHPRALRTRQQSAELQDRAGDRAGATTRLTILLSDMMRVQGAEHPRTREVAELLNNWGSPAGS</sequence>
<dbReference type="RefSeq" id="WP_399649395.1">
    <property type="nucleotide sequence ID" value="NZ_JBITYG010000004.1"/>
</dbReference>
<dbReference type="PANTHER" id="PTHR46082:SF6">
    <property type="entry name" value="AAA+ ATPASE DOMAIN-CONTAINING PROTEIN-RELATED"/>
    <property type="match status" value="1"/>
</dbReference>
<dbReference type="EMBL" id="JBITYG010000004">
    <property type="protein sequence ID" value="MFI9102144.1"/>
    <property type="molecule type" value="Genomic_DNA"/>
</dbReference>
<dbReference type="InterPro" id="IPR027417">
    <property type="entry name" value="P-loop_NTPase"/>
</dbReference>
<dbReference type="InterPro" id="IPR011990">
    <property type="entry name" value="TPR-like_helical_dom_sf"/>
</dbReference>
<feature type="compositionally biased region" description="Low complexity" evidence="1">
    <location>
        <begin position="319"/>
        <end position="336"/>
    </location>
</feature>
<evidence type="ECO:0000259" key="2">
    <source>
        <dbReference type="Pfam" id="PF13191"/>
    </source>
</evidence>
<dbReference type="InterPro" id="IPR053137">
    <property type="entry name" value="NLR-like"/>
</dbReference>
<protein>
    <recommendedName>
        <fullName evidence="2">Orc1-like AAA ATPase domain-containing protein</fullName>
    </recommendedName>
</protein>
<dbReference type="SUPFAM" id="SSF48452">
    <property type="entry name" value="TPR-like"/>
    <property type="match status" value="1"/>
</dbReference>
<proteinExistence type="predicted"/>
<gene>
    <name evidence="3" type="ORF">ACIGXA_16625</name>
</gene>
<comment type="caution">
    <text evidence="3">The sequence shown here is derived from an EMBL/GenBank/DDBJ whole genome shotgun (WGS) entry which is preliminary data.</text>
</comment>
<organism evidence="3 4">
    <name type="scientific">Streptomyces fildesensis</name>
    <dbReference type="NCBI Taxonomy" id="375757"/>
    <lineage>
        <taxon>Bacteria</taxon>
        <taxon>Bacillati</taxon>
        <taxon>Actinomycetota</taxon>
        <taxon>Actinomycetes</taxon>
        <taxon>Kitasatosporales</taxon>
        <taxon>Streptomycetaceae</taxon>
        <taxon>Streptomyces</taxon>
    </lineage>
</organism>
<dbReference type="Proteomes" id="UP001614394">
    <property type="component" value="Unassembled WGS sequence"/>
</dbReference>
<dbReference type="InterPro" id="IPR041664">
    <property type="entry name" value="AAA_16"/>
</dbReference>
<dbReference type="Gene3D" id="1.25.40.10">
    <property type="entry name" value="Tetratricopeptide repeat domain"/>
    <property type="match status" value="2"/>
</dbReference>
<evidence type="ECO:0000256" key="1">
    <source>
        <dbReference type="SAM" id="MobiDB-lite"/>
    </source>
</evidence>
<evidence type="ECO:0000313" key="4">
    <source>
        <dbReference type="Proteomes" id="UP001614394"/>
    </source>
</evidence>
<name>A0ABW8C6U1_9ACTN</name>
<dbReference type="Gene3D" id="3.40.50.300">
    <property type="entry name" value="P-loop containing nucleotide triphosphate hydrolases"/>
    <property type="match status" value="1"/>
</dbReference>
<keyword evidence="4" id="KW-1185">Reference proteome</keyword>
<dbReference type="SUPFAM" id="SSF52540">
    <property type="entry name" value="P-loop containing nucleoside triphosphate hydrolases"/>
    <property type="match status" value="1"/>
</dbReference>
<reference evidence="3 4" key="1">
    <citation type="submission" date="2024-10" db="EMBL/GenBank/DDBJ databases">
        <title>The Natural Products Discovery Center: Release of the First 8490 Sequenced Strains for Exploring Actinobacteria Biosynthetic Diversity.</title>
        <authorList>
            <person name="Kalkreuter E."/>
            <person name="Kautsar S.A."/>
            <person name="Yang D."/>
            <person name="Bader C.D."/>
            <person name="Teijaro C.N."/>
            <person name="Fluegel L."/>
            <person name="Davis C.M."/>
            <person name="Simpson J.R."/>
            <person name="Lauterbach L."/>
            <person name="Steele A.D."/>
            <person name="Gui C."/>
            <person name="Meng S."/>
            <person name="Li G."/>
            <person name="Viehrig K."/>
            <person name="Ye F."/>
            <person name="Su P."/>
            <person name="Kiefer A.F."/>
            <person name="Nichols A."/>
            <person name="Cepeda A.J."/>
            <person name="Yan W."/>
            <person name="Fan B."/>
            <person name="Jiang Y."/>
            <person name="Adhikari A."/>
            <person name="Zheng C.-J."/>
            <person name="Schuster L."/>
            <person name="Cowan T.M."/>
            <person name="Smanski M.J."/>
            <person name="Chevrette M.G."/>
            <person name="De Carvalho L.P.S."/>
            <person name="Shen B."/>
        </authorList>
    </citation>
    <scope>NUCLEOTIDE SEQUENCE [LARGE SCALE GENOMIC DNA]</scope>
    <source>
        <strain evidence="3 4">NPDC053399</strain>
    </source>
</reference>
<dbReference type="PANTHER" id="PTHR46082">
    <property type="entry name" value="ATP/GTP-BINDING PROTEIN-RELATED"/>
    <property type="match status" value="1"/>
</dbReference>
<feature type="region of interest" description="Disordered" evidence="1">
    <location>
        <begin position="317"/>
        <end position="341"/>
    </location>
</feature>
<feature type="compositionally biased region" description="Low complexity" evidence="1">
    <location>
        <begin position="116"/>
        <end position="129"/>
    </location>
</feature>
<accession>A0ABW8C6U1</accession>
<dbReference type="Pfam" id="PF13191">
    <property type="entry name" value="AAA_16"/>
    <property type="match status" value="1"/>
</dbReference>
<evidence type="ECO:0000313" key="3">
    <source>
        <dbReference type="EMBL" id="MFI9102144.1"/>
    </source>
</evidence>